<feature type="domain" description="Signal transduction histidine kinase internal region" evidence="2">
    <location>
        <begin position="150"/>
        <end position="227"/>
    </location>
</feature>
<reference evidence="3 4" key="1">
    <citation type="submission" date="2023-12" db="EMBL/GenBank/DDBJ databases">
        <title>Friends and Foes: Symbiotic and Algicidal bacterial influence on Karenia brevis blooms.</title>
        <authorList>
            <person name="Fei C."/>
            <person name="Mohamed A.R."/>
            <person name="Booker A."/>
            <person name="Arshad M."/>
            <person name="Klass S."/>
            <person name="Ahn S."/>
            <person name="Gilbert P.M."/>
            <person name="Heil C.A."/>
            <person name="Martinez J.M."/>
            <person name="Amin S.A."/>
        </authorList>
    </citation>
    <scope>NUCLEOTIDE SEQUENCE [LARGE SCALE GENOMIC DNA]</scope>
    <source>
        <strain evidence="3 4">CE15</strain>
    </source>
</reference>
<keyword evidence="1" id="KW-0472">Membrane</keyword>
<feature type="transmembrane region" description="Helical" evidence="1">
    <location>
        <begin position="47"/>
        <end position="70"/>
    </location>
</feature>
<keyword evidence="3" id="KW-0418">Kinase</keyword>
<dbReference type="GO" id="GO:0016301">
    <property type="term" value="F:kinase activity"/>
    <property type="evidence" value="ECO:0007669"/>
    <property type="project" value="UniProtKB-KW"/>
</dbReference>
<dbReference type="Gene3D" id="3.30.565.10">
    <property type="entry name" value="Histidine kinase-like ATPase, C-terminal domain"/>
    <property type="match status" value="1"/>
</dbReference>
<name>A0ABU8EPN3_9GAMM</name>
<comment type="caution">
    <text evidence="3">The sequence shown here is derived from an EMBL/GenBank/DDBJ whole genome shotgun (WGS) entry which is preliminary data.</text>
</comment>
<keyword evidence="1" id="KW-0812">Transmembrane</keyword>
<dbReference type="PANTHER" id="PTHR34220:SF7">
    <property type="entry name" value="SENSOR HISTIDINE KINASE YPDA"/>
    <property type="match status" value="1"/>
</dbReference>
<evidence type="ECO:0000313" key="4">
    <source>
        <dbReference type="Proteomes" id="UP001382455"/>
    </source>
</evidence>
<keyword evidence="4" id="KW-1185">Reference proteome</keyword>
<feature type="transmembrane region" description="Helical" evidence="1">
    <location>
        <begin position="110"/>
        <end position="131"/>
    </location>
</feature>
<evidence type="ECO:0000259" key="2">
    <source>
        <dbReference type="Pfam" id="PF06580"/>
    </source>
</evidence>
<sequence>MISMNQIKGDLLASLLNDRALLAVIIVGQLLAVILTFSPLIHRDPWLALAPVSLFIHFVSLTSLTSIYLLKSQLQKASYQQQLIVLVLLICSFTVATSYFVYSFEILDEISLLEFLTRNLLIAFIIAMLYAQFSIMHAERSHSEQVATKAQLSSLQARIRPHFLFNSLNMAAELVYHDAQDAEKTILALADLSRAAMHCDEAILLEKDVLLAQQYMLVESWRFGDRLTVDWQIPEQLPELKIPALTIQPLLENAICHGVEPSVNSSHISVQLLVSNSSVSLIVDNPYLPEASKSRPSNGIAVENIKERLQMYFGKRAKLTHFVQGDSFRTKLVIPR</sequence>
<dbReference type="InterPro" id="IPR050640">
    <property type="entry name" value="Bact_2-comp_sensor_kinase"/>
</dbReference>
<organism evidence="3 4">
    <name type="scientific">Pseudoalteromonas spongiae</name>
    <dbReference type="NCBI Taxonomy" id="298657"/>
    <lineage>
        <taxon>Bacteria</taxon>
        <taxon>Pseudomonadati</taxon>
        <taxon>Pseudomonadota</taxon>
        <taxon>Gammaproteobacteria</taxon>
        <taxon>Alteromonadales</taxon>
        <taxon>Pseudoalteromonadaceae</taxon>
        <taxon>Pseudoalteromonas</taxon>
    </lineage>
</organism>
<feature type="transmembrane region" description="Helical" evidence="1">
    <location>
        <begin position="82"/>
        <end position="104"/>
    </location>
</feature>
<dbReference type="EMBL" id="JBAWKS010000001">
    <property type="protein sequence ID" value="MEI4548926.1"/>
    <property type="molecule type" value="Genomic_DNA"/>
</dbReference>
<proteinExistence type="predicted"/>
<keyword evidence="3" id="KW-0808">Transferase</keyword>
<dbReference type="RefSeq" id="WP_336434703.1">
    <property type="nucleotide sequence ID" value="NZ_JBAWKS010000001.1"/>
</dbReference>
<feature type="transmembrane region" description="Helical" evidence="1">
    <location>
        <begin position="20"/>
        <end position="41"/>
    </location>
</feature>
<keyword evidence="1" id="KW-1133">Transmembrane helix</keyword>
<dbReference type="InterPro" id="IPR010559">
    <property type="entry name" value="Sig_transdc_His_kin_internal"/>
</dbReference>
<dbReference type="Pfam" id="PF06580">
    <property type="entry name" value="His_kinase"/>
    <property type="match status" value="1"/>
</dbReference>
<dbReference type="PANTHER" id="PTHR34220">
    <property type="entry name" value="SENSOR HISTIDINE KINASE YPDA"/>
    <property type="match status" value="1"/>
</dbReference>
<evidence type="ECO:0000256" key="1">
    <source>
        <dbReference type="SAM" id="Phobius"/>
    </source>
</evidence>
<evidence type="ECO:0000313" key="3">
    <source>
        <dbReference type="EMBL" id="MEI4548926.1"/>
    </source>
</evidence>
<dbReference type="Proteomes" id="UP001382455">
    <property type="component" value="Unassembled WGS sequence"/>
</dbReference>
<protein>
    <submittedName>
        <fullName evidence="3">Histidine kinase</fullName>
    </submittedName>
</protein>
<gene>
    <name evidence="3" type="ORF">WAE96_04260</name>
</gene>
<accession>A0ABU8EPN3</accession>
<dbReference type="InterPro" id="IPR036890">
    <property type="entry name" value="HATPase_C_sf"/>
</dbReference>